<proteinExistence type="predicted"/>
<evidence type="ECO:0000313" key="3">
    <source>
        <dbReference type="Proteomes" id="UP001146793"/>
    </source>
</evidence>
<name>A0AAV7YUW1_9EUKA</name>
<feature type="region of interest" description="Disordered" evidence="1">
    <location>
        <begin position="64"/>
        <end position="91"/>
    </location>
</feature>
<organism evidence="2 3">
    <name type="scientific">Anaeramoeba flamelloides</name>
    <dbReference type="NCBI Taxonomy" id="1746091"/>
    <lineage>
        <taxon>Eukaryota</taxon>
        <taxon>Metamonada</taxon>
        <taxon>Anaeramoebidae</taxon>
        <taxon>Anaeramoeba</taxon>
    </lineage>
</organism>
<evidence type="ECO:0000256" key="1">
    <source>
        <dbReference type="SAM" id="MobiDB-lite"/>
    </source>
</evidence>
<evidence type="ECO:0000313" key="2">
    <source>
        <dbReference type="EMBL" id="KAJ3431493.1"/>
    </source>
</evidence>
<gene>
    <name evidence="2" type="ORF">M0812_20405</name>
</gene>
<accession>A0AAV7YUW1</accession>
<comment type="caution">
    <text evidence="2">The sequence shown here is derived from an EMBL/GenBank/DDBJ whole genome shotgun (WGS) entry which is preliminary data.</text>
</comment>
<dbReference type="Proteomes" id="UP001146793">
    <property type="component" value="Unassembled WGS sequence"/>
</dbReference>
<dbReference type="EMBL" id="JANTQA010000047">
    <property type="protein sequence ID" value="KAJ3431493.1"/>
    <property type="molecule type" value="Genomic_DNA"/>
</dbReference>
<feature type="region of interest" description="Disordered" evidence="1">
    <location>
        <begin position="1"/>
        <end position="21"/>
    </location>
</feature>
<reference evidence="2" key="1">
    <citation type="submission" date="2022-08" db="EMBL/GenBank/DDBJ databases">
        <title>Novel sulphate-reducing endosymbionts in the free-living metamonad Anaeramoeba.</title>
        <authorList>
            <person name="Jerlstrom-Hultqvist J."/>
            <person name="Cepicka I."/>
            <person name="Gallot-Lavallee L."/>
            <person name="Salas-Leiva D."/>
            <person name="Curtis B.A."/>
            <person name="Zahonova K."/>
            <person name="Pipaliya S."/>
            <person name="Dacks J."/>
            <person name="Roger A.J."/>
        </authorList>
    </citation>
    <scope>NUCLEOTIDE SEQUENCE</scope>
    <source>
        <strain evidence="2">Busselton2</strain>
    </source>
</reference>
<feature type="compositionally biased region" description="Basic and acidic residues" evidence="1">
    <location>
        <begin position="67"/>
        <end position="91"/>
    </location>
</feature>
<protein>
    <submittedName>
        <fullName evidence="2">Structural maintenance of chromosomes protein</fullName>
    </submittedName>
</protein>
<sequence length="410" mass="48935">MDQNKESQKSQKLVQQKNELQKRIKIREQMEERRNKLENECDEMKAKIAKLENERDDMIQVRNKMQAKSEEMQEKRDEMKKKSEEMEKELGELNKKSSFKIQLLSTAEELQKKYKKLKKVLKEIEIEIEKEQVKSTIKTIQKKILLIKQKDKQDERIKEQEQRIKEQNVLVKEQNVEIDKQDQRINKQDERIKEQDQRIKEQNVLVKEQNLLIDNFTIILQNKRIGINQLSGTVHKLKINNSNKEKIPNDDYLENEFTKFLEMEFRESIDKQIENINFPNKTNQTTINVIQKKVFGEFYKKSYPVNKYKEFKLENLDDSDQLIDFTLGNYIIQNKNPNLNKELKKYQKLILIGVSGCGKTRSIYELGNKQFVIYLIGCGIGSYSLDNSFQRCMFHINNFMNKGNYKKAVE</sequence>
<dbReference type="AlphaFoldDB" id="A0AAV7YUW1"/>